<dbReference type="GO" id="GO:0005737">
    <property type="term" value="C:cytoplasm"/>
    <property type="evidence" value="ECO:0007669"/>
    <property type="project" value="UniProtKB-SubCell"/>
</dbReference>
<feature type="region of interest" description="Disordered" evidence="6">
    <location>
        <begin position="166"/>
        <end position="199"/>
    </location>
</feature>
<comment type="function">
    <text evidence="5">An accessory protein needed during the final step in the assembly of 30S ribosomal subunit, possibly for assembly of the head region. Essential for efficient processing of 16S rRNA. May be needed both before and after RbfA during the maturation of 16S rRNA. It has affinity for free ribosomal 30S subunits but not for 70S ribosomes.</text>
</comment>
<dbReference type="InterPro" id="IPR056792">
    <property type="entry name" value="PRC_RimM"/>
</dbReference>
<evidence type="ECO:0000256" key="3">
    <source>
        <dbReference type="ARBA" id="ARBA00022552"/>
    </source>
</evidence>
<evidence type="ECO:0000256" key="4">
    <source>
        <dbReference type="ARBA" id="ARBA00023186"/>
    </source>
</evidence>
<dbReference type="EMBL" id="RSCK01000004">
    <property type="protein sequence ID" value="RUT13926.1"/>
    <property type="molecule type" value="Genomic_DNA"/>
</dbReference>
<dbReference type="SUPFAM" id="SSF50346">
    <property type="entry name" value="PRC-barrel domain"/>
    <property type="match status" value="1"/>
</dbReference>
<comment type="similarity">
    <text evidence="5">Belongs to the RimM family.</text>
</comment>
<dbReference type="InterPro" id="IPR009000">
    <property type="entry name" value="Transl_B-barrel_sf"/>
</dbReference>
<dbReference type="InterPro" id="IPR002676">
    <property type="entry name" value="RimM_N"/>
</dbReference>
<dbReference type="InterPro" id="IPR036976">
    <property type="entry name" value="RimM_N_sf"/>
</dbReference>
<evidence type="ECO:0000259" key="7">
    <source>
        <dbReference type="Pfam" id="PF01782"/>
    </source>
</evidence>
<reference evidence="9 10" key="1">
    <citation type="journal article" date="2019" name="Genome Biol. Evol.">
        <title>Day and night: Metabolic profiles and evolutionary relationships of six axenic non-marine cyanobacteria.</title>
        <authorList>
            <person name="Will S.E."/>
            <person name="Henke P."/>
            <person name="Boedeker C."/>
            <person name="Huang S."/>
            <person name="Brinkmann H."/>
            <person name="Rohde M."/>
            <person name="Jarek M."/>
            <person name="Friedl T."/>
            <person name="Seufert S."/>
            <person name="Schumacher M."/>
            <person name="Overmann J."/>
            <person name="Neumann-Schaal M."/>
            <person name="Petersen J."/>
        </authorList>
    </citation>
    <scope>NUCLEOTIDE SEQUENCE [LARGE SCALE GENOMIC DNA]</scope>
    <source>
        <strain evidence="9 10">SAG 39.79</strain>
    </source>
</reference>
<evidence type="ECO:0000256" key="5">
    <source>
        <dbReference type="HAMAP-Rule" id="MF_00014"/>
    </source>
</evidence>
<comment type="subunit">
    <text evidence="5">Binds ribosomal protein uS19.</text>
</comment>
<sequence length="233" mass="25711">MNGKNTSSKLKSQNQKPQIPDGWLAIGTIVAPQGLDGEVRVYPDSDFPERFIEPGQRWLLRPGKTEPEPIELIEGRDIPGKGLYVVALEGIEDRSQAEALRDCVLLVPESDRPELGEDEYHVVDLIGLEVFLQETGESIGTVTDVIPAGNDLLEVQLYQEVKSQKSEVKISDPPLPTPDYAVPMRRTPPPPPASQLPTPPRKVLIPFVKAIVPVVDLEMRRIEIAPPPGLLEL</sequence>
<feature type="domain" description="RimM N-terminal" evidence="7">
    <location>
        <begin position="26"/>
        <end position="111"/>
    </location>
</feature>
<dbReference type="GO" id="GO:0005840">
    <property type="term" value="C:ribosome"/>
    <property type="evidence" value="ECO:0007669"/>
    <property type="project" value="InterPro"/>
</dbReference>
<accession>A0AB37URF0</accession>
<dbReference type="NCBIfam" id="TIGR02273">
    <property type="entry name" value="16S_RimM"/>
    <property type="match status" value="1"/>
</dbReference>
<feature type="compositionally biased region" description="Pro residues" evidence="6">
    <location>
        <begin position="186"/>
        <end position="199"/>
    </location>
</feature>
<keyword evidence="1 5" id="KW-0963">Cytoplasm</keyword>
<evidence type="ECO:0000259" key="8">
    <source>
        <dbReference type="Pfam" id="PF24986"/>
    </source>
</evidence>
<dbReference type="Pfam" id="PF24986">
    <property type="entry name" value="PRC_RimM"/>
    <property type="match status" value="1"/>
</dbReference>
<evidence type="ECO:0000313" key="9">
    <source>
        <dbReference type="EMBL" id="RUT13926.1"/>
    </source>
</evidence>
<keyword evidence="10" id="KW-1185">Reference proteome</keyword>
<dbReference type="RefSeq" id="WP_127022443.1">
    <property type="nucleotide sequence ID" value="NZ_JAVKZF010000002.1"/>
</dbReference>
<dbReference type="PANTHER" id="PTHR33692">
    <property type="entry name" value="RIBOSOME MATURATION FACTOR RIMM"/>
    <property type="match status" value="1"/>
</dbReference>
<evidence type="ECO:0000256" key="2">
    <source>
        <dbReference type="ARBA" id="ARBA00022517"/>
    </source>
</evidence>
<comment type="domain">
    <text evidence="5">The PRC barrel domain binds ribosomal protein uS19.</text>
</comment>
<evidence type="ECO:0000256" key="1">
    <source>
        <dbReference type="ARBA" id="ARBA00022490"/>
    </source>
</evidence>
<evidence type="ECO:0000313" key="10">
    <source>
        <dbReference type="Proteomes" id="UP000282574"/>
    </source>
</evidence>
<dbReference type="HAMAP" id="MF_00014">
    <property type="entry name" value="Ribosome_mat_RimM"/>
    <property type="match status" value="1"/>
</dbReference>
<dbReference type="PANTHER" id="PTHR33692:SF1">
    <property type="entry name" value="RIBOSOME MATURATION FACTOR RIMM"/>
    <property type="match status" value="1"/>
</dbReference>
<dbReference type="InterPro" id="IPR011961">
    <property type="entry name" value="RimM"/>
</dbReference>
<keyword evidence="4 5" id="KW-0143">Chaperone</keyword>
<dbReference type="Gene3D" id="2.30.30.240">
    <property type="entry name" value="PRC-barrel domain"/>
    <property type="match status" value="1"/>
</dbReference>
<organism evidence="9 10">
    <name type="scientific">Chroococcidiopsis cubana SAG 39.79</name>
    <dbReference type="NCBI Taxonomy" id="388085"/>
    <lineage>
        <taxon>Bacteria</taxon>
        <taxon>Bacillati</taxon>
        <taxon>Cyanobacteriota</taxon>
        <taxon>Cyanophyceae</taxon>
        <taxon>Chroococcidiopsidales</taxon>
        <taxon>Chroococcidiopsidaceae</taxon>
        <taxon>Chroococcidiopsis</taxon>
    </lineage>
</organism>
<dbReference type="AlphaFoldDB" id="A0AB37URF0"/>
<keyword evidence="2 5" id="KW-0690">Ribosome biogenesis</keyword>
<dbReference type="Pfam" id="PF01782">
    <property type="entry name" value="RimM"/>
    <property type="match status" value="1"/>
</dbReference>
<dbReference type="GO" id="GO:0043022">
    <property type="term" value="F:ribosome binding"/>
    <property type="evidence" value="ECO:0007669"/>
    <property type="project" value="InterPro"/>
</dbReference>
<comment type="subcellular location">
    <subcellularLocation>
        <location evidence="5">Cytoplasm</location>
    </subcellularLocation>
</comment>
<dbReference type="GO" id="GO:0006364">
    <property type="term" value="P:rRNA processing"/>
    <property type="evidence" value="ECO:0007669"/>
    <property type="project" value="UniProtKB-UniRule"/>
</dbReference>
<dbReference type="InterPro" id="IPR011033">
    <property type="entry name" value="PRC_barrel-like_sf"/>
</dbReference>
<feature type="domain" description="Ribosome maturation factor RimM PRC barrel" evidence="8">
    <location>
        <begin position="123"/>
        <end position="230"/>
    </location>
</feature>
<keyword evidence="3 5" id="KW-0698">rRNA processing</keyword>
<dbReference type="Gene3D" id="2.40.30.60">
    <property type="entry name" value="RimM"/>
    <property type="match status" value="1"/>
</dbReference>
<proteinExistence type="inferred from homology"/>
<dbReference type="Proteomes" id="UP000282574">
    <property type="component" value="Unassembled WGS sequence"/>
</dbReference>
<comment type="caution">
    <text evidence="9">The sequence shown here is derived from an EMBL/GenBank/DDBJ whole genome shotgun (WGS) entry which is preliminary data.</text>
</comment>
<name>A0AB37URF0_9CYAN</name>
<dbReference type="GO" id="GO:0042274">
    <property type="term" value="P:ribosomal small subunit biogenesis"/>
    <property type="evidence" value="ECO:0007669"/>
    <property type="project" value="UniProtKB-UniRule"/>
</dbReference>
<gene>
    <name evidence="5 9" type="primary">rimM</name>
    <name evidence="9" type="ORF">DSM107010_08260</name>
</gene>
<dbReference type="SUPFAM" id="SSF50447">
    <property type="entry name" value="Translation proteins"/>
    <property type="match status" value="1"/>
</dbReference>
<evidence type="ECO:0000256" key="6">
    <source>
        <dbReference type="SAM" id="MobiDB-lite"/>
    </source>
</evidence>
<protein>
    <recommendedName>
        <fullName evidence="5">Ribosome maturation factor RimM</fullName>
    </recommendedName>
</protein>